<dbReference type="PANTHER" id="PTHR28243">
    <property type="entry name" value="AGL049CP"/>
    <property type="match status" value="1"/>
</dbReference>
<organism evidence="2">
    <name type="scientific">Lichtheimia ramosa</name>
    <dbReference type="NCBI Taxonomy" id="688394"/>
    <lineage>
        <taxon>Eukaryota</taxon>
        <taxon>Fungi</taxon>
        <taxon>Fungi incertae sedis</taxon>
        <taxon>Mucoromycota</taxon>
        <taxon>Mucoromycotina</taxon>
        <taxon>Mucoromycetes</taxon>
        <taxon>Mucorales</taxon>
        <taxon>Lichtheimiaceae</taxon>
        <taxon>Lichtheimia</taxon>
    </lineage>
</organism>
<reference evidence="2" key="1">
    <citation type="journal article" date="2014" name="Genome Announc.">
        <title>De novo whole-genome sequence and genome annotation of Lichtheimia ramosa.</title>
        <authorList>
            <person name="Linde J."/>
            <person name="Schwartze V."/>
            <person name="Binder U."/>
            <person name="Lass-Florl C."/>
            <person name="Voigt K."/>
            <person name="Horn F."/>
        </authorList>
    </citation>
    <scope>NUCLEOTIDE SEQUENCE</scope>
    <source>
        <strain evidence="2">JMRC FSU:6197</strain>
    </source>
</reference>
<evidence type="ECO:0000313" key="2">
    <source>
        <dbReference type="EMBL" id="CDS13404.1"/>
    </source>
</evidence>
<evidence type="ECO:0000259" key="1">
    <source>
        <dbReference type="Pfam" id="PF12766"/>
    </source>
</evidence>
<dbReference type="InterPro" id="IPR024624">
    <property type="entry name" value="Pyridox_Oxase_Alr4036_FMN-bd"/>
</dbReference>
<name>A0A077X1N3_9FUNG</name>
<dbReference type="Gene3D" id="2.30.110.10">
    <property type="entry name" value="Electron Transport, Fmn-binding Protein, Chain A"/>
    <property type="match status" value="1"/>
</dbReference>
<dbReference type="AlphaFoldDB" id="A0A077X1N3"/>
<dbReference type="GO" id="GO:0010181">
    <property type="term" value="F:FMN binding"/>
    <property type="evidence" value="ECO:0007669"/>
    <property type="project" value="InterPro"/>
</dbReference>
<dbReference type="PANTHER" id="PTHR28243:SF1">
    <property type="entry name" value="PYRIDOXAMINE 5'-PHOSPHATE OXIDASE ALR4036 FAMILY FMN-BINDING DOMAIN-CONTAINING PROTEIN"/>
    <property type="match status" value="1"/>
</dbReference>
<sequence length="288" mass="33087">MSAETKTKTSKPTIDVSPAWKKIIQSKTSGDSTKLYHLSVATVDAENMPVNELLVYHGFAGEDNNGETGWQSDLITTTCDKRTLKMVDHSNYAATWVLDDHQFRIRGKLHMLGHGMTVEDIRHHIVRKKLSKVIKEDMEGNSSDEEDVDLSDKLSAATKSFLKRIKSQFHRHGKRAVFDWEAERLRQWHELPDNVRAQYTWDAAPGEPKQQQEEELPRIESLEIGDTDAEGWFKNDDQDKQQALERGYENFVVLFLEVNEIDSYSIADSQRTLYRKEGNTWISVPVHA</sequence>
<dbReference type="SUPFAM" id="SSF50475">
    <property type="entry name" value="FMN-binding split barrel"/>
    <property type="match status" value="1"/>
</dbReference>
<feature type="domain" description="Pyridoxamine 5'-phosphate oxidase Alr4036 family FMN-binding" evidence="1">
    <location>
        <begin position="18"/>
        <end position="112"/>
    </location>
</feature>
<proteinExistence type="predicted"/>
<gene>
    <name evidence="2" type="ORF">LRAMOSA05582</name>
</gene>
<dbReference type="OrthoDB" id="434253at2759"/>
<dbReference type="Pfam" id="PF12766">
    <property type="entry name" value="Pyridox_oxase_2"/>
    <property type="match status" value="1"/>
</dbReference>
<accession>A0A077X1N3</accession>
<protein>
    <recommendedName>
        <fullName evidence="1">Pyridoxamine 5'-phosphate oxidase Alr4036 family FMN-binding domain-containing protein</fullName>
    </recommendedName>
</protein>
<dbReference type="EMBL" id="LK023379">
    <property type="protein sequence ID" value="CDS13404.1"/>
    <property type="molecule type" value="Genomic_DNA"/>
</dbReference>
<dbReference type="InterPro" id="IPR012349">
    <property type="entry name" value="Split_barrel_FMN-bd"/>
</dbReference>